<evidence type="ECO:0000313" key="3">
    <source>
        <dbReference type="EMBL" id="KAK3392658.1"/>
    </source>
</evidence>
<dbReference type="PANTHER" id="PTHR35910">
    <property type="entry name" value="2EXR DOMAIN-CONTAINING PROTEIN"/>
    <property type="match status" value="1"/>
</dbReference>
<feature type="domain" description="2EXR" evidence="2">
    <location>
        <begin position="27"/>
        <end position="128"/>
    </location>
</feature>
<dbReference type="AlphaFoldDB" id="A0AAE0P396"/>
<reference evidence="3" key="1">
    <citation type="journal article" date="2023" name="Mol. Phylogenet. Evol.">
        <title>Genome-scale phylogeny and comparative genomics of the fungal order Sordariales.</title>
        <authorList>
            <person name="Hensen N."/>
            <person name="Bonometti L."/>
            <person name="Westerberg I."/>
            <person name="Brannstrom I.O."/>
            <person name="Guillou S."/>
            <person name="Cros-Aarteil S."/>
            <person name="Calhoun S."/>
            <person name="Haridas S."/>
            <person name="Kuo A."/>
            <person name="Mondo S."/>
            <person name="Pangilinan J."/>
            <person name="Riley R."/>
            <person name="LaButti K."/>
            <person name="Andreopoulos B."/>
            <person name="Lipzen A."/>
            <person name="Chen C."/>
            <person name="Yan M."/>
            <person name="Daum C."/>
            <person name="Ng V."/>
            <person name="Clum A."/>
            <person name="Steindorff A."/>
            <person name="Ohm R.A."/>
            <person name="Martin F."/>
            <person name="Silar P."/>
            <person name="Natvig D.O."/>
            <person name="Lalanne C."/>
            <person name="Gautier V."/>
            <person name="Ament-Velasquez S.L."/>
            <person name="Kruys A."/>
            <person name="Hutchinson M.I."/>
            <person name="Powell A.J."/>
            <person name="Barry K."/>
            <person name="Miller A.N."/>
            <person name="Grigoriev I.V."/>
            <person name="Debuchy R."/>
            <person name="Gladieux P."/>
            <person name="Hiltunen Thoren M."/>
            <person name="Johannesson H."/>
        </authorList>
    </citation>
    <scope>NUCLEOTIDE SEQUENCE</scope>
    <source>
        <strain evidence="3">FGSC 1904</strain>
    </source>
</reference>
<evidence type="ECO:0000256" key="1">
    <source>
        <dbReference type="SAM" id="MobiDB-lite"/>
    </source>
</evidence>
<comment type="caution">
    <text evidence="3">The sequence shown here is derived from an EMBL/GenBank/DDBJ whole genome shotgun (WGS) entry which is preliminary data.</text>
</comment>
<feature type="compositionally biased region" description="Low complexity" evidence="1">
    <location>
        <begin position="1"/>
        <end position="10"/>
    </location>
</feature>
<dbReference type="Pfam" id="PF20150">
    <property type="entry name" value="2EXR"/>
    <property type="match status" value="1"/>
</dbReference>
<proteinExistence type="predicted"/>
<feature type="region of interest" description="Disordered" evidence="1">
    <location>
        <begin position="1"/>
        <end position="25"/>
    </location>
</feature>
<dbReference type="InterPro" id="IPR045518">
    <property type="entry name" value="2EXR"/>
</dbReference>
<reference evidence="3" key="2">
    <citation type="submission" date="2023-07" db="EMBL/GenBank/DDBJ databases">
        <authorList>
            <consortium name="Lawrence Berkeley National Laboratory"/>
            <person name="Haridas S."/>
            <person name="Hensen N."/>
            <person name="Bonometti L."/>
            <person name="Westerberg I."/>
            <person name="Brannstrom I.O."/>
            <person name="Guillou S."/>
            <person name="Cros-Aarteil S."/>
            <person name="Calhoun S."/>
            <person name="Kuo A."/>
            <person name="Mondo S."/>
            <person name="Pangilinan J."/>
            <person name="Riley R."/>
            <person name="LaButti K."/>
            <person name="Andreopoulos B."/>
            <person name="Lipzen A."/>
            <person name="Chen C."/>
            <person name="Yanf M."/>
            <person name="Daum C."/>
            <person name="Ng V."/>
            <person name="Clum A."/>
            <person name="Steindorff A."/>
            <person name="Ohm R."/>
            <person name="Martin F."/>
            <person name="Silar P."/>
            <person name="Natvig D."/>
            <person name="Lalanne C."/>
            <person name="Gautier V."/>
            <person name="Ament-velasquez S.L."/>
            <person name="Kruys A."/>
            <person name="Hutchinson M.I."/>
            <person name="Powell A.J."/>
            <person name="Barry K."/>
            <person name="Miller A.N."/>
            <person name="Grigoriev I.V."/>
            <person name="Debuchy R."/>
            <person name="Gladieux P."/>
            <person name="Thoren M.H."/>
            <person name="Johannesson H."/>
        </authorList>
    </citation>
    <scope>NUCLEOTIDE SEQUENCE</scope>
    <source>
        <strain evidence="3">FGSC 1904</strain>
    </source>
</reference>
<dbReference type="EMBL" id="JAUTDP010000011">
    <property type="protein sequence ID" value="KAK3392658.1"/>
    <property type="molecule type" value="Genomic_DNA"/>
</dbReference>
<evidence type="ECO:0000259" key="2">
    <source>
        <dbReference type="Pfam" id="PF20150"/>
    </source>
</evidence>
<sequence>MATATTTDKTTPPPPPPTTTTTTPTTFHLFPLLPYELRALIWRFTVVPRVVDVYMPETPSNRTTLSSTPIPGPLHTCRESRLLLTTIPPNTKSENFQDYEKAFQLSPHSPHVAPNPGYIWLNFSLDTVDITSTDLHCFTDPVIRLSDPSQVRRIKRLKLEREYSATYHGEYFFHTEVRQIQAFQGLEEIEFVCLDGMWAFEDITVHNQFPCGSENVWLVDGETGEKMRAVELDRRCEREWEEREGDGGGGERRSFW</sequence>
<dbReference type="PANTHER" id="PTHR35910:SF1">
    <property type="entry name" value="2EXR DOMAIN-CONTAINING PROTEIN"/>
    <property type="match status" value="1"/>
</dbReference>
<keyword evidence="4" id="KW-1185">Reference proteome</keyword>
<gene>
    <name evidence="3" type="ORF">B0T20DRAFT_472448</name>
</gene>
<name>A0AAE0P396_SORBR</name>
<evidence type="ECO:0000313" key="4">
    <source>
        <dbReference type="Proteomes" id="UP001281003"/>
    </source>
</evidence>
<dbReference type="Proteomes" id="UP001281003">
    <property type="component" value="Unassembled WGS sequence"/>
</dbReference>
<organism evidence="3 4">
    <name type="scientific">Sordaria brevicollis</name>
    <dbReference type="NCBI Taxonomy" id="83679"/>
    <lineage>
        <taxon>Eukaryota</taxon>
        <taxon>Fungi</taxon>
        <taxon>Dikarya</taxon>
        <taxon>Ascomycota</taxon>
        <taxon>Pezizomycotina</taxon>
        <taxon>Sordariomycetes</taxon>
        <taxon>Sordariomycetidae</taxon>
        <taxon>Sordariales</taxon>
        <taxon>Sordariaceae</taxon>
        <taxon>Sordaria</taxon>
    </lineage>
</organism>
<accession>A0AAE0P396</accession>
<protein>
    <recommendedName>
        <fullName evidence="2">2EXR domain-containing protein</fullName>
    </recommendedName>
</protein>